<evidence type="ECO:0000256" key="2">
    <source>
        <dbReference type="SAM" id="Phobius"/>
    </source>
</evidence>
<dbReference type="GO" id="GO:0005886">
    <property type="term" value="C:plasma membrane"/>
    <property type="evidence" value="ECO:0007669"/>
    <property type="project" value="UniProtKB-SubCell"/>
</dbReference>
<proteinExistence type="predicted"/>
<evidence type="ECO:0000313" key="4">
    <source>
        <dbReference type="Proteomes" id="UP000274920"/>
    </source>
</evidence>
<dbReference type="Pfam" id="PF07690">
    <property type="entry name" value="MFS_1"/>
    <property type="match status" value="1"/>
</dbReference>
<reference evidence="3" key="1">
    <citation type="submission" date="2018-10" db="EMBL/GenBank/DDBJ databases">
        <title>Schaedlerella arabinophila gen. nov. sp. nov., isolated from the mouse intestinal tract and comparative analysis with the genome of the closely related altered Schaedler flora strain ASF502.</title>
        <authorList>
            <person name="Miyake S."/>
            <person name="Soh M."/>
            <person name="Seedorf H."/>
        </authorList>
    </citation>
    <scope>NUCLEOTIDE SEQUENCE [LARGE SCALE GENOMIC DNA]</scope>
    <source>
        <strain evidence="3">DSM 106076</strain>
    </source>
</reference>
<keyword evidence="2" id="KW-0472">Membrane</keyword>
<dbReference type="PANTHER" id="PTHR23530:SF1">
    <property type="entry name" value="PERMEASE, MAJOR FACILITATOR SUPERFAMILY-RELATED"/>
    <property type="match status" value="1"/>
</dbReference>
<accession>A0A3R8LVG2</accession>
<dbReference type="AlphaFoldDB" id="A0A3R8LVG2"/>
<keyword evidence="4" id="KW-1185">Reference proteome</keyword>
<dbReference type="CDD" id="cd06174">
    <property type="entry name" value="MFS"/>
    <property type="match status" value="1"/>
</dbReference>
<dbReference type="RefSeq" id="WP_125125991.1">
    <property type="nucleotide sequence ID" value="NZ_RHJS01000002.1"/>
</dbReference>
<feature type="transmembrane region" description="Helical" evidence="2">
    <location>
        <begin position="80"/>
        <end position="100"/>
    </location>
</feature>
<dbReference type="PANTHER" id="PTHR23530">
    <property type="entry name" value="TRANSPORT PROTEIN-RELATED"/>
    <property type="match status" value="1"/>
</dbReference>
<feature type="transmembrane region" description="Helical" evidence="2">
    <location>
        <begin position="268"/>
        <end position="289"/>
    </location>
</feature>
<sequence length="382" mass="42000">MQNIQKQISRLYLSTVFGYLSLSGAWIAILAARGYSLVEIGFAETVFHITSLILEIPSGVFADVFGRKNMLIVSSIMRTIGNIVMIFSSNFWMICISMMFQAANYNFSSGSGEALAYDSLKLAGQEARYEKYASNQLMIQRFCRGLSTLCAGFALFIGYQMAYGADLLIGMIQIWMLGSLYEAGTGRKHENNEQSPLAQSEAKLRNLQIILHNIGRELVSCFITSLSFMKKAKGAVLLMFCNSLVGAADILLLYFLQAKLPESGMSDSALGFALFFMELGGIFGAKIILKCKQLQYRSVFVITGLLVFCGILAEHSGLCILMTAGGFAAALGDDALQVRTNTVLQDMFPSDQRATLISIESFTFSMIMIVLSPLAGGWFSRW</sequence>
<name>A0A3R8LVG2_9FIRM</name>
<dbReference type="EMBL" id="RHJS01000002">
    <property type="protein sequence ID" value="RRK30115.1"/>
    <property type="molecule type" value="Genomic_DNA"/>
</dbReference>
<feature type="transmembrane region" description="Helical" evidence="2">
    <location>
        <begin position="167"/>
        <end position="184"/>
    </location>
</feature>
<dbReference type="Gene3D" id="1.20.1250.20">
    <property type="entry name" value="MFS general substrate transporter like domains"/>
    <property type="match status" value="1"/>
</dbReference>
<dbReference type="InterPro" id="IPR053160">
    <property type="entry name" value="MFS_DHA3_Transporter"/>
</dbReference>
<comment type="subcellular location">
    <subcellularLocation>
        <location evidence="1">Cell membrane</location>
        <topology evidence="1">Multi-pass membrane protein</topology>
    </subcellularLocation>
</comment>
<keyword evidence="2" id="KW-1133">Transmembrane helix</keyword>
<keyword evidence="2" id="KW-0812">Transmembrane</keyword>
<protein>
    <submittedName>
        <fullName evidence="3">MFS transporter</fullName>
    </submittedName>
</protein>
<feature type="transmembrane region" description="Helical" evidence="2">
    <location>
        <begin position="356"/>
        <end position="379"/>
    </location>
</feature>
<gene>
    <name evidence="3" type="ORF">EBB54_00995</name>
</gene>
<dbReference type="Proteomes" id="UP000274920">
    <property type="component" value="Unassembled WGS sequence"/>
</dbReference>
<feature type="transmembrane region" description="Helical" evidence="2">
    <location>
        <begin position="12"/>
        <end position="32"/>
    </location>
</feature>
<evidence type="ECO:0000313" key="3">
    <source>
        <dbReference type="EMBL" id="RRK30115.1"/>
    </source>
</evidence>
<organism evidence="3 4">
    <name type="scientific">Schaedlerella arabinosiphila</name>
    <dbReference type="NCBI Taxonomy" id="2044587"/>
    <lineage>
        <taxon>Bacteria</taxon>
        <taxon>Bacillati</taxon>
        <taxon>Bacillota</taxon>
        <taxon>Clostridia</taxon>
        <taxon>Lachnospirales</taxon>
        <taxon>Lachnospiraceae</taxon>
        <taxon>Schaedlerella</taxon>
    </lineage>
</organism>
<feature type="transmembrane region" description="Helical" evidence="2">
    <location>
        <begin position="296"/>
        <end position="313"/>
    </location>
</feature>
<dbReference type="InterPro" id="IPR011701">
    <property type="entry name" value="MFS"/>
</dbReference>
<dbReference type="GO" id="GO:0022857">
    <property type="term" value="F:transmembrane transporter activity"/>
    <property type="evidence" value="ECO:0007669"/>
    <property type="project" value="InterPro"/>
</dbReference>
<evidence type="ECO:0000256" key="1">
    <source>
        <dbReference type="ARBA" id="ARBA00004651"/>
    </source>
</evidence>
<feature type="transmembrane region" description="Helical" evidence="2">
    <location>
        <begin position="235"/>
        <end position="256"/>
    </location>
</feature>
<dbReference type="SUPFAM" id="SSF103473">
    <property type="entry name" value="MFS general substrate transporter"/>
    <property type="match status" value="1"/>
</dbReference>
<comment type="caution">
    <text evidence="3">The sequence shown here is derived from an EMBL/GenBank/DDBJ whole genome shotgun (WGS) entry which is preliminary data.</text>
</comment>
<dbReference type="InterPro" id="IPR036259">
    <property type="entry name" value="MFS_trans_sf"/>
</dbReference>